<proteinExistence type="predicted"/>
<dbReference type="Gene3D" id="1.10.8.60">
    <property type="match status" value="2"/>
</dbReference>
<dbReference type="GO" id="GO:0034098">
    <property type="term" value="C:VCP-NPL4-UFD1 AAA ATPase complex"/>
    <property type="evidence" value="ECO:0007669"/>
    <property type="project" value="TreeGrafter"/>
</dbReference>
<dbReference type="GO" id="GO:0051228">
    <property type="term" value="P:mitotic spindle disassembly"/>
    <property type="evidence" value="ECO:0007669"/>
    <property type="project" value="TreeGrafter"/>
</dbReference>
<dbReference type="FunFam" id="3.10.330.10:FF:000001">
    <property type="entry name" value="Cell division control 48"/>
    <property type="match status" value="1"/>
</dbReference>
<dbReference type="SUPFAM" id="SSF50692">
    <property type="entry name" value="ADC-like"/>
    <property type="match status" value="1"/>
</dbReference>
<feature type="domain" description="AAA+ ATPase" evidence="5">
    <location>
        <begin position="308"/>
        <end position="444"/>
    </location>
</feature>
<evidence type="ECO:0000313" key="8">
    <source>
        <dbReference type="EMBL" id="KAG8465363.1"/>
    </source>
</evidence>
<dbReference type="Proteomes" id="UP000751190">
    <property type="component" value="Unassembled WGS sequence"/>
</dbReference>
<dbReference type="InterPro" id="IPR029067">
    <property type="entry name" value="CDC48_domain_2-like_sf"/>
</dbReference>
<dbReference type="GO" id="GO:0005634">
    <property type="term" value="C:nucleus"/>
    <property type="evidence" value="ECO:0007669"/>
    <property type="project" value="TreeGrafter"/>
</dbReference>
<evidence type="ECO:0000256" key="1">
    <source>
        <dbReference type="ARBA" id="ARBA00022741"/>
    </source>
</evidence>
<dbReference type="SUPFAM" id="SSF54585">
    <property type="entry name" value="Cdc48 domain 2-like"/>
    <property type="match status" value="1"/>
</dbReference>
<dbReference type="GO" id="GO:0097352">
    <property type="term" value="P:autophagosome maturation"/>
    <property type="evidence" value="ECO:0007669"/>
    <property type="project" value="TreeGrafter"/>
</dbReference>
<dbReference type="InterPro" id="IPR004201">
    <property type="entry name" value="Cdc48_dom2"/>
</dbReference>
<reference evidence="8" key="1">
    <citation type="submission" date="2021-05" db="EMBL/GenBank/DDBJ databases">
        <title>The genome of the haptophyte Pavlova lutheri (Diacronema luteri, Pavlovales) - a model for lipid biosynthesis in eukaryotic algae.</title>
        <authorList>
            <person name="Hulatt C.J."/>
            <person name="Posewitz M.C."/>
        </authorList>
    </citation>
    <scope>NUCLEOTIDE SEQUENCE</scope>
    <source>
        <strain evidence="8">NIVA-4/92</strain>
    </source>
</reference>
<dbReference type="GO" id="GO:0016887">
    <property type="term" value="F:ATP hydrolysis activity"/>
    <property type="evidence" value="ECO:0007669"/>
    <property type="project" value="InterPro"/>
</dbReference>
<accession>A0A8J5XEC6</accession>
<dbReference type="GO" id="GO:0030970">
    <property type="term" value="P:retrograde protein transport, ER to cytosol"/>
    <property type="evidence" value="ECO:0007669"/>
    <property type="project" value="TreeGrafter"/>
</dbReference>
<dbReference type="GO" id="GO:0031593">
    <property type="term" value="F:polyubiquitin modification-dependent protein binding"/>
    <property type="evidence" value="ECO:0007669"/>
    <property type="project" value="TreeGrafter"/>
</dbReference>
<dbReference type="PANTHER" id="PTHR23077">
    <property type="entry name" value="AAA-FAMILY ATPASE"/>
    <property type="match status" value="1"/>
</dbReference>
<sequence>MMRAASPRRALALAALAALVGACVARGAERAHSSTARPSGRLDLSRLRGGASPAASQRGAPADDPAYSKSARSRVVAPLAADPAAPKPAVPNRLESVASRHDDASVVALSAAKMAELDLFEADVVLLKGRFGMRTVGIAMPDGELADGEVGLSLATRRNAGCRKWGDTVKAYACADIKPGARVHVLPFRDTLGGFAGELAADLLKPYFHDAFRPVAEGDILRLPDPSNGGAIVECLVVETEPAGYCTVSDETVLDVEGEPLDRSADDMADVVGYDDIGGCDAQLLQIREMVELPMRHPKLFAEVGASPPRGLLIHGAPGCGKTMIAKAVLAESGAYTFQINGPEVMSKHAGESEANLRKAFDECRENAPAILFIDELDAIAPARDKTQGEAEKRMVSQLLTLMDELGPAERVVVIGATNRPNALDPALRRFGRFDMEVAIATPDTRGRIEILEKRVRPMALANDVRLDAVAGDTQGYSAADLAQVCFEAAMACIAELYRSANVDLADGAFSAEQLDGACVRHEHFSRALQLTNPSTLRESTIEVPDVTWADIGGLAEVKRELQETVQFPVVHGDKFEFFGMQPSKGVLFYGPPGCGKTLLAKAIANECQSNFISVKGPELLTMWFGESEANVRSLFDKARQAAPCVIFFDEMDSIAKQRGASASGGSDVGDRVINQILTEIDGVGAKKNVFVIGATNRPDILDPAVMRPGRLDQLIYIPLPDYESRVNILKAACRRSPVAPDVDLEALARETDGYSGADLAEIAKRACKLAIRDDIAAEMDGGEPVGAIERRHFAEAMRTARRSVTPAELAKYESFRQKYKGGDAARGDAAAGPRADDEPAAGAGDDDAPASAGAGGGGSGRAPAGEASEDLYA</sequence>
<evidence type="ECO:0000256" key="3">
    <source>
        <dbReference type="SAM" id="MobiDB-lite"/>
    </source>
</evidence>
<gene>
    <name evidence="8" type="ORF">KFE25_002670</name>
</gene>
<feature type="signal peptide" evidence="4">
    <location>
        <begin position="1"/>
        <end position="25"/>
    </location>
</feature>
<dbReference type="Gene3D" id="3.40.50.300">
    <property type="entry name" value="P-loop containing nucleotide triphosphate hydrolases"/>
    <property type="match status" value="2"/>
</dbReference>
<evidence type="ECO:0000259" key="6">
    <source>
        <dbReference type="SMART" id="SM01072"/>
    </source>
</evidence>
<dbReference type="Pfam" id="PF02933">
    <property type="entry name" value="CDC48_2"/>
    <property type="match status" value="1"/>
</dbReference>
<dbReference type="InterPro" id="IPR003959">
    <property type="entry name" value="ATPase_AAA_core"/>
</dbReference>
<evidence type="ECO:0000256" key="2">
    <source>
        <dbReference type="ARBA" id="ARBA00022840"/>
    </source>
</evidence>
<dbReference type="Pfam" id="PF02359">
    <property type="entry name" value="CDC48_N"/>
    <property type="match status" value="1"/>
</dbReference>
<feature type="region of interest" description="Disordered" evidence="3">
    <location>
        <begin position="29"/>
        <end position="68"/>
    </location>
</feature>
<evidence type="ECO:0000313" key="9">
    <source>
        <dbReference type="Proteomes" id="UP000751190"/>
    </source>
</evidence>
<dbReference type="Gene3D" id="3.10.330.10">
    <property type="match status" value="1"/>
</dbReference>
<dbReference type="GO" id="GO:0005829">
    <property type="term" value="C:cytosol"/>
    <property type="evidence" value="ECO:0007669"/>
    <property type="project" value="TreeGrafter"/>
</dbReference>
<keyword evidence="2" id="KW-0067">ATP-binding</keyword>
<dbReference type="InterPro" id="IPR027417">
    <property type="entry name" value="P-loop_NTPase"/>
</dbReference>
<dbReference type="FunFam" id="3.40.50.300:FF:000012">
    <property type="entry name" value="Transitional endoplasmic reticulum ATPase"/>
    <property type="match status" value="1"/>
</dbReference>
<protein>
    <submittedName>
        <fullName evidence="8">Uncharacterized protein</fullName>
    </submittedName>
</protein>
<dbReference type="SUPFAM" id="SSF52540">
    <property type="entry name" value="P-loop containing nucleoside triphosphate hydrolases"/>
    <property type="match status" value="2"/>
</dbReference>
<dbReference type="Pfam" id="PF17862">
    <property type="entry name" value="AAA_lid_3"/>
    <property type="match status" value="2"/>
</dbReference>
<dbReference type="PROSITE" id="PS51257">
    <property type="entry name" value="PROKAR_LIPOPROTEIN"/>
    <property type="match status" value="1"/>
</dbReference>
<dbReference type="InterPro" id="IPR003338">
    <property type="entry name" value="CDC4_N-term_subdom"/>
</dbReference>
<keyword evidence="1" id="KW-0547">Nucleotide-binding</keyword>
<dbReference type="InterPro" id="IPR003960">
    <property type="entry name" value="ATPase_AAA_CS"/>
</dbReference>
<dbReference type="InterPro" id="IPR050168">
    <property type="entry name" value="AAA_ATPase_domain"/>
</dbReference>
<dbReference type="EMBL" id="JAGTXO010000010">
    <property type="protein sequence ID" value="KAG8465363.1"/>
    <property type="molecule type" value="Genomic_DNA"/>
</dbReference>
<dbReference type="Pfam" id="PF00004">
    <property type="entry name" value="AAA"/>
    <property type="match status" value="2"/>
</dbReference>
<dbReference type="OrthoDB" id="27435at2759"/>
<dbReference type="SMART" id="SM00382">
    <property type="entry name" value="AAA"/>
    <property type="match status" value="2"/>
</dbReference>
<dbReference type="InterPro" id="IPR009010">
    <property type="entry name" value="Asp_de-COase-like_dom_sf"/>
</dbReference>
<dbReference type="AlphaFoldDB" id="A0A8J5XEC6"/>
<organism evidence="8 9">
    <name type="scientific">Diacronema lutheri</name>
    <name type="common">Unicellular marine alga</name>
    <name type="synonym">Monochrysis lutheri</name>
    <dbReference type="NCBI Taxonomy" id="2081491"/>
    <lineage>
        <taxon>Eukaryota</taxon>
        <taxon>Haptista</taxon>
        <taxon>Haptophyta</taxon>
        <taxon>Pavlovophyceae</taxon>
        <taxon>Pavlovales</taxon>
        <taxon>Pavlovaceae</taxon>
        <taxon>Diacronema</taxon>
    </lineage>
</organism>
<dbReference type="GO" id="GO:0005524">
    <property type="term" value="F:ATP binding"/>
    <property type="evidence" value="ECO:0007669"/>
    <property type="project" value="UniProtKB-KW"/>
</dbReference>
<dbReference type="Gene3D" id="2.40.40.20">
    <property type="match status" value="1"/>
</dbReference>
<dbReference type="PROSITE" id="PS00674">
    <property type="entry name" value="AAA"/>
    <property type="match status" value="2"/>
</dbReference>
<dbReference type="SMART" id="SM01072">
    <property type="entry name" value="CDC48_2"/>
    <property type="match status" value="1"/>
</dbReference>
<dbReference type="InterPro" id="IPR041569">
    <property type="entry name" value="AAA_lid_3"/>
</dbReference>
<dbReference type="PANTHER" id="PTHR23077:SF171">
    <property type="entry name" value="NUCLEAR VALOSIN-CONTAINING PROTEIN-LIKE"/>
    <property type="match status" value="1"/>
</dbReference>
<dbReference type="InterPro" id="IPR003593">
    <property type="entry name" value="AAA+_ATPase"/>
</dbReference>
<feature type="region of interest" description="Disordered" evidence="3">
    <location>
        <begin position="823"/>
        <end position="874"/>
    </location>
</feature>
<feature type="domain" description="CDC48" evidence="6">
    <location>
        <begin position="194"/>
        <end position="263"/>
    </location>
</feature>
<evidence type="ECO:0000259" key="7">
    <source>
        <dbReference type="SMART" id="SM01073"/>
    </source>
</evidence>
<keyword evidence="9" id="KW-1185">Reference proteome</keyword>
<name>A0A8J5XEC6_DIALT</name>
<dbReference type="CDD" id="cd19528">
    <property type="entry name" value="RecA-like_CDC48_r2-like"/>
    <property type="match status" value="1"/>
</dbReference>
<dbReference type="FunFam" id="3.40.50.300:FF:000048">
    <property type="entry name" value="Transitional endoplasmic reticulum ATPase"/>
    <property type="match status" value="1"/>
</dbReference>
<comment type="caution">
    <text evidence="8">The sequence shown here is derived from an EMBL/GenBank/DDBJ whole genome shotgun (WGS) entry which is preliminary data.</text>
</comment>
<keyword evidence="4" id="KW-0732">Signal</keyword>
<feature type="domain" description="CDC48 N-terminal subdomain" evidence="7">
    <location>
        <begin position="93"/>
        <end position="177"/>
    </location>
</feature>
<evidence type="ECO:0000259" key="5">
    <source>
        <dbReference type="SMART" id="SM00382"/>
    </source>
</evidence>
<dbReference type="SMART" id="SM01073">
    <property type="entry name" value="CDC48_N"/>
    <property type="match status" value="1"/>
</dbReference>
<feature type="chain" id="PRO_5035149448" evidence="4">
    <location>
        <begin position="26"/>
        <end position="874"/>
    </location>
</feature>
<evidence type="ECO:0000256" key="4">
    <source>
        <dbReference type="SAM" id="SignalP"/>
    </source>
</evidence>
<dbReference type="OMA" id="IETVQYP"/>
<feature type="domain" description="AAA+ ATPase" evidence="5">
    <location>
        <begin position="583"/>
        <end position="722"/>
    </location>
</feature>